<organism evidence="13 14">
    <name type="scientific">Adineta steineri</name>
    <dbReference type="NCBI Taxonomy" id="433720"/>
    <lineage>
        <taxon>Eukaryota</taxon>
        <taxon>Metazoa</taxon>
        <taxon>Spiralia</taxon>
        <taxon>Gnathifera</taxon>
        <taxon>Rotifera</taxon>
        <taxon>Eurotatoria</taxon>
        <taxon>Bdelloidea</taxon>
        <taxon>Adinetida</taxon>
        <taxon>Adinetidae</taxon>
        <taxon>Adineta</taxon>
    </lineage>
</organism>
<evidence type="ECO:0000256" key="6">
    <source>
        <dbReference type="ARBA" id="ARBA00023157"/>
    </source>
</evidence>
<dbReference type="SMART" id="SM00181">
    <property type="entry name" value="EGF"/>
    <property type="match status" value="4"/>
</dbReference>
<evidence type="ECO:0000256" key="10">
    <source>
        <dbReference type="SAM" id="SignalP"/>
    </source>
</evidence>
<feature type="disulfide bond" evidence="8">
    <location>
        <begin position="735"/>
        <end position="747"/>
    </location>
</feature>
<dbReference type="Gene3D" id="1.20.1070.10">
    <property type="entry name" value="Rhodopsin 7-helix transmembrane proteins"/>
    <property type="match status" value="1"/>
</dbReference>
<feature type="disulfide bond" evidence="8">
    <location>
        <begin position="306"/>
        <end position="324"/>
    </location>
</feature>
<dbReference type="InterPro" id="IPR050685">
    <property type="entry name" value="LDLR"/>
</dbReference>
<feature type="domain" description="G-protein coupled receptors family 1 profile" evidence="12">
    <location>
        <begin position="1594"/>
        <end position="1859"/>
    </location>
</feature>
<dbReference type="Gene3D" id="4.10.400.10">
    <property type="entry name" value="Low-density Lipoprotein Receptor"/>
    <property type="match status" value="3"/>
</dbReference>
<accession>A0A815GEJ6</accession>
<comment type="subcellular location">
    <subcellularLocation>
        <location evidence="1">Membrane</location>
        <topology evidence="1">Single-pass membrane protein</topology>
    </subcellularLocation>
</comment>
<keyword evidence="2 9" id="KW-0812">Transmembrane</keyword>
<feature type="disulfide bond" evidence="8">
    <location>
        <begin position="299"/>
        <end position="311"/>
    </location>
</feature>
<feature type="transmembrane region" description="Helical" evidence="9">
    <location>
        <begin position="1699"/>
        <end position="1716"/>
    </location>
</feature>
<evidence type="ECO:0000259" key="12">
    <source>
        <dbReference type="PROSITE" id="PS50262"/>
    </source>
</evidence>
<feature type="signal peptide" evidence="10">
    <location>
        <begin position="1"/>
        <end position="20"/>
    </location>
</feature>
<dbReference type="InterPro" id="IPR036055">
    <property type="entry name" value="LDL_receptor-like_sf"/>
</dbReference>
<dbReference type="PRINTS" id="PR00261">
    <property type="entry name" value="LDLRECEPTOR"/>
</dbReference>
<dbReference type="InterPro" id="IPR000742">
    <property type="entry name" value="EGF"/>
</dbReference>
<feature type="disulfide bond" evidence="8">
    <location>
        <begin position="257"/>
        <end position="269"/>
    </location>
</feature>
<keyword evidence="10" id="KW-0732">Signal</keyword>
<dbReference type="PROSITE" id="PS50068">
    <property type="entry name" value="LDLRA_2"/>
    <property type="match status" value="3"/>
</dbReference>
<evidence type="ECO:0000256" key="4">
    <source>
        <dbReference type="ARBA" id="ARBA00022989"/>
    </source>
</evidence>
<dbReference type="PROSITE" id="PS50262">
    <property type="entry name" value="G_PROTEIN_RECEP_F1_2"/>
    <property type="match status" value="1"/>
</dbReference>
<keyword evidence="3" id="KW-0677">Repeat</keyword>
<dbReference type="GO" id="GO:0016192">
    <property type="term" value="P:vesicle-mediated transport"/>
    <property type="evidence" value="ECO:0007669"/>
    <property type="project" value="UniProtKB-ARBA"/>
</dbReference>
<dbReference type="PROSITE" id="PS01186">
    <property type="entry name" value="EGF_2"/>
    <property type="match status" value="1"/>
</dbReference>
<evidence type="ECO:0000256" key="1">
    <source>
        <dbReference type="ARBA" id="ARBA00004167"/>
    </source>
</evidence>
<dbReference type="InterPro" id="IPR017452">
    <property type="entry name" value="GPCR_Rhodpsn_7TM"/>
</dbReference>
<evidence type="ECO:0000256" key="7">
    <source>
        <dbReference type="PROSITE-ProRule" id="PRU00076"/>
    </source>
</evidence>
<keyword evidence="7" id="KW-0245">EGF-like domain</keyword>
<dbReference type="CDD" id="cd00112">
    <property type="entry name" value="LDLa"/>
    <property type="match status" value="2"/>
</dbReference>
<dbReference type="EMBL" id="CAJNOG010000692">
    <property type="protein sequence ID" value="CAF1337323.1"/>
    <property type="molecule type" value="Genomic_DNA"/>
</dbReference>
<evidence type="ECO:0000313" key="13">
    <source>
        <dbReference type="EMBL" id="CAF1337323.1"/>
    </source>
</evidence>
<feature type="transmembrane region" description="Helical" evidence="9">
    <location>
        <begin position="1755"/>
        <end position="1774"/>
    </location>
</feature>
<dbReference type="SUPFAM" id="SSF57424">
    <property type="entry name" value="LDL receptor-like module"/>
    <property type="match status" value="3"/>
</dbReference>
<dbReference type="PROSITE" id="PS00022">
    <property type="entry name" value="EGF_1"/>
    <property type="match status" value="3"/>
</dbReference>
<evidence type="ECO:0000256" key="3">
    <source>
        <dbReference type="ARBA" id="ARBA00022737"/>
    </source>
</evidence>
<feature type="disulfide bond" evidence="7">
    <location>
        <begin position="1235"/>
        <end position="1244"/>
    </location>
</feature>
<feature type="domain" description="EGF-like" evidence="11">
    <location>
        <begin position="1292"/>
        <end position="1333"/>
    </location>
</feature>
<dbReference type="GO" id="GO:0005886">
    <property type="term" value="C:plasma membrane"/>
    <property type="evidence" value="ECO:0007669"/>
    <property type="project" value="TreeGrafter"/>
</dbReference>
<keyword evidence="5 9" id="KW-0472">Membrane</keyword>
<dbReference type="PROSITE" id="PS50026">
    <property type="entry name" value="EGF_3"/>
    <property type="match status" value="2"/>
</dbReference>
<dbReference type="Proteomes" id="UP000663845">
    <property type="component" value="Unassembled WGS sequence"/>
</dbReference>
<feature type="transmembrane region" description="Helical" evidence="9">
    <location>
        <begin position="1839"/>
        <end position="1861"/>
    </location>
</feature>
<comment type="caution">
    <text evidence="13">The sequence shown here is derived from an EMBL/GenBank/DDBJ whole genome shotgun (WGS) entry which is preliminary data.</text>
</comment>
<dbReference type="SUPFAM" id="SSF81321">
    <property type="entry name" value="Family A G protein-coupled receptor-like"/>
    <property type="match status" value="1"/>
</dbReference>
<feature type="transmembrane region" description="Helical" evidence="9">
    <location>
        <begin position="1807"/>
        <end position="1827"/>
    </location>
</feature>
<keyword evidence="4 9" id="KW-1133">Transmembrane helix</keyword>
<comment type="caution">
    <text evidence="7">Lacks conserved residue(s) required for the propagation of feature annotation.</text>
</comment>
<proteinExistence type="predicted"/>
<sequence length="1884" mass="218283">MASTRVCLWLSFMIITQTVGEDIRSEQMSLIPDSKFQCTNTTCLPFINVITTDVRNCQFACLGQSQCTAATFHRSTSNCELFNNTLNQNGSMLADVDATSIVVIDETRFPSVPTPTSTSTTTSTTTVGVKYCLQLNQSQPLQRDFNQSCYNGGQLWSFKSLSILNVSAWDVLQWSSSLEQTDKYSKYLLNNSFDMKDEYICNCTNPSSFGKFCEYEFYDNSTSFVDAITKQFTPLLDSVMKMDEVYVGSQLHDNRPCYVTWTCNSGLICLDWRYICDGKQQCMDGVDEDYCEKLEFNECEDDEYRCANGMCIPDEYWLDGDFDCMDWTDEKDTLISSGGVYTYIPSLIGDEHLCPYSQSSCGDSECISFENDRHTGARYAEYGRGCRNMREVNYMCEAMTRNSKSWWTINNGYCLPYSIAYQSLKLDFIAVADADECSFLVKCALSNGLDQDCECKNATSCRTTINNTCEESHLYYPRSGAFLAPYAYMVYAHDRDWTIKYPDWLGIGGRIKCIGYQFITYGTRLYKFSERALLYEHLVSEYRLCAMTERIQGIRNYTGSRYDSNCWNNSKTFNNYSYQVSFLCQTKCISKYRIRDGVQNCFNTEESSAINNSCPQIQRHRLQCSSSQLTCLLVGALGGGVEDCSNGRDEYNDETDAVRFTKIFCSKNTDPECTYFRKYIQTSSKSDTSIVTPIGSSIFNDESTTIISFRSYCNSFFDTKSAFDESTELCTKWICLSDEYQCLSGQCIPQDWLCDGEWDCNDGSDEERLFVMNHLDEHNSKLINLTELKDVCYERYPSNKTPFADICNISYEYACFRTDIDDLWNVKVNRPCINLTQIGDGKIDCLTGLDERNRLYCSNYGMLGFHLQFNDSLCMGYPTLCSDLHPWKPGVNVAYDTVCFHQRFKFKNNTNNNCKNWKDVLCLNDVCIQNARCNGILECPYGEDEYRCVPENQSPLRYRHFKKVRLTTLKLPNYPLEKNILKTIHSSLFIQNKENNMVYVTSKSQSVDYFTRVFGKHYSTNKTVYEIVRDVLPKGNITFENDYLPFICNRGVAIKYYTGHTVCFCPPSFYGLQCEYYSDRITVATHLNLNNYQSSFNIIKVLVVFLFKDEIIDSYEFHVDPQNQINDHYIKQQIYFVYPRQEKYLQMKKINRSGTQLYNVRFEVFNLDLNENIQTIGVWKYRIDFDFLPSFRLSKILYFSSLSFNTPCLNHSCSQNGICQKIINSNDDFSYFCLCKSGFHGIYCEHYDEQCNDHCSPKSICKPKYHGILTGNEEDPLCLCPISTFGHRCYLKNNHCQQNPCLNKGSCIVTYNLTDVNHYQCICTDLYEGNHCELLKGMVKIKLIVSSNSTLQTSDIVAMTIFYSDYDNKSLRFIDRYQQVYSGLFSELKPIYISKLDTYTPTIAVLKVYEKNYRQEEPKYYLLYFYPEQKEINITTDLTLENHCPLVETLWYLIEKNDNLTNLKFNSTTSVFFYHHICQLKQNKNFTCFRDLNYLCICDENHNRAECFGYNRLLDQCSVCLSNGYCLKGELNDKSEFLCLCPRCYHGEMCQYSTELMSFTLDSLIIKDIQNNHQISIACYISIIVLIFLFGLFNNFNSFLTFLRPKPRIVGVGNYLLIISIVDQCSLLLLSFKIIHIILGINGTLFYYKNLNQYSCKIISYLLSVLTRITYWLTSFVTIERLCLVLFPTSPTLKNSRRVFCFSIIVMLFVFSMHIHEMMYYTTIVDLSYTSINITLCVTNYIQSTVSTYNRVNVLVHYFVPFLIQIISITILIIQVACSRARTKGENNQQTFVSVFMTQLKTQKEQYVTPVIIVLSSLPQIILSFSYACSELKQSWQRYTLLTTYFLSYAPQMLGFILYVLPSKTYSEEFRQTLIGKRFFNRKN</sequence>
<name>A0A815GEJ6_9BILA</name>
<dbReference type="Pfam" id="PF00057">
    <property type="entry name" value="Ldl_recept_a"/>
    <property type="match status" value="2"/>
</dbReference>
<evidence type="ECO:0000256" key="9">
    <source>
        <dbReference type="SAM" id="Phobius"/>
    </source>
</evidence>
<feature type="disulfide bond" evidence="8">
    <location>
        <begin position="276"/>
        <end position="291"/>
    </location>
</feature>
<feature type="transmembrane region" description="Helical" evidence="9">
    <location>
        <begin position="1615"/>
        <end position="1638"/>
    </location>
</feature>
<gene>
    <name evidence="13" type="ORF">JYZ213_LOCUS34293</name>
</gene>
<feature type="disulfide bond" evidence="8">
    <location>
        <begin position="742"/>
        <end position="760"/>
    </location>
</feature>
<dbReference type="InterPro" id="IPR002172">
    <property type="entry name" value="LDrepeatLR_classA_rpt"/>
</dbReference>
<dbReference type="SMART" id="SM00192">
    <property type="entry name" value="LDLa"/>
    <property type="match status" value="5"/>
</dbReference>
<feature type="disulfide bond" evidence="7">
    <location>
        <begin position="1323"/>
        <end position="1332"/>
    </location>
</feature>
<feature type="domain" description="EGF-like" evidence="11">
    <location>
        <begin position="1204"/>
        <end position="1245"/>
    </location>
</feature>
<feature type="transmembrane region" description="Helical" evidence="9">
    <location>
        <begin position="1658"/>
        <end position="1679"/>
    </location>
</feature>
<reference evidence="13" key="1">
    <citation type="submission" date="2021-02" db="EMBL/GenBank/DDBJ databases">
        <authorList>
            <person name="Nowell W R."/>
        </authorList>
    </citation>
    <scope>NUCLEOTIDE SEQUENCE</scope>
</reference>
<dbReference type="PANTHER" id="PTHR24270">
    <property type="entry name" value="LOW-DENSITY LIPOPROTEIN RECEPTOR-RELATED"/>
    <property type="match status" value="1"/>
</dbReference>
<evidence type="ECO:0000256" key="5">
    <source>
        <dbReference type="ARBA" id="ARBA00023136"/>
    </source>
</evidence>
<evidence type="ECO:0000256" key="2">
    <source>
        <dbReference type="ARBA" id="ARBA00022692"/>
    </source>
</evidence>
<dbReference type="SUPFAM" id="SSF57196">
    <property type="entry name" value="EGF/Laminin"/>
    <property type="match status" value="2"/>
</dbReference>
<protein>
    <submittedName>
        <fullName evidence="13">Uncharacterized protein</fullName>
    </submittedName>
</protein>
<evidence type="ECO:0000256" key="8">
    <source>
        <dbReference type="PROSITE-ProRule" id="PRU00124"/>
    </source>
</evidence>
<dbReference type="Gene3D" id="2.10.25.10">
    <property type="entry name" value="Laminin"/>
    <property type="match status" value="2"/>
</dbReference>
<feature type="chain" id="PRO_5032481472" evidence="10">
    <location>
        <begin position="21"/>
        <end position="1884"/>
    </location>
</feature>
<keyword evidence="6 7" id="KW-1015">Disulfide bond</keyword>
<feature type="transmembrane region" description="Helical" evidence="9">
    <location>
        <begin position="1580"/>
        <end position="1603"/>
    </location>
</feature>
<dbReference type="CDD" id="cd00054">
    <property type="entry name" value="EGF_CA"/>
    <property type="match status" value="1"/>
</dbReference>
<evidence type="ECO:0000259" key="11">
    <source>
        <dbReference type="PROSITE" id="PS50026"/>
    </source>
</evidence>
<evidence type="ECO:0000313" key="14">
    <source>
        <dbReference type="Proteomes" id="UP000663845"/>
    </source>
</evidence>